<dbReference type="InterPro" id="IPR033907">
    <property type="entry name" value="Endolysin_autolysin"/>
</dbReference>
<dbReference type="CDD" id="cd00737">
    <property type="entry name" value="lyz_endolysin_autolysin"/>
    <property type="match status" value="1"/>
</dbReference>
<evidence type="ECO:0000313" key="5">
    <source>
        <dbReference type="EMBL" id="MEK8027240.1"/>
    </source>
</evidence>
<reference evidence="5 6" key="1">
    <citation type="submission" date="2024-04" db="EMBL/GenBank/DDBJ databases">
        <title>Novel species of the genus Ideonella isolated from streams.</title>
        <authorList>
            <person name="Lu H."/>
        </authorList>
    </citation>
    <scope>NUCLEOTIDE SEQUENCE [LARGE SCALE GENOMIC DNA]</scope>
    <source>
        <strain evidence="5 6">BYS139W</strain>
    </source>
</reference>
<evidence type="ECO:0000256" key="2">
    <source>
        <dbReference type="ARBA" id="ARBA00022638"/>
    </source>
</evidence>
<evidence type="ECO:0000256" key="3">
    <source>
        <dbReference type="ARBA" id="ARBA00023200"/>
    </source>
</evidence>
<evidence type="ECO:0000256" key="4">
    <source>
        <dbReference type="RuleBase" id="RU003788"/>
    </source>
</evidence>
<comment type="catalytic activity">
    <reaction evidence="4">
        <text>Hydrolysis of (1-&gt;4)-beta-linkages between N-acetylmuramic acid and N-acetyl-D-glucosamine residues in a peptidoglycan and between N-acetyl-D-glucosamine residues in chitodextrins.</text>
        <dbReference type="EC" id="3.2.1.17"/>
    </reaction>
</comment>
<comment type="caution">
    <text evidence="5">The sequence shown here is derived from an EMBL/GenBank/DDBJ whole genome shotgun (WGS) entry which is preliminary data.</text>
</comment>
<organism evidence="5 6">
    <name type="scientific">Pseudaquabacterium rugosum</name>
    <dbReference type="NCBI Taxonomy" id="2984194"/>
    <lineage>
        <taxon>Bacteria</taxon>
        <taxon>Pseudomonadati</taxon>
        <taxon>Pseudomonadota</taxon>
        <taxon>Betaproteobacteria</taxon>
        <taxon>Burkholderiales</taxon>
        <taxon>Sphaerotilaceae</taxon>
        <taxon>Pseudaquabacterium</taxon>
    </lineage>
</organism>
<dbReference type="Pfam" id="PF00959">
    <property type="entry name" value="Phage_lysozyme"/>
    <property type="match status" value="1"/>
</dbReference>
<dbReference type="EMBL" id="JBBUTF010000013">
    <property type="protein sequence ID" value="MEK8027240.1"/>
    <property type="molecule type" value="Genomic_DNA"/>
</dbReference>
<proteinExistence type="inferred from homology"/>
<protein>
    <recommendedName>
        <fullName evidence="4">Lysozyme</fullName>
        <ecNumber evidence="4">3.2.1.17</ecNumber>
    </recommendedName>
</protein>
<comment type="similarity">
    <text evidence="4">Belongs to the glycosyl hydrolase 24 family.</text>
</comment>
<accession>A0ABU9BE15</accession>
<keyword evidence="4" id="KW-0378">Hydrolase</keyword>
<keyword evidence="2 4" id="KW-0081">Bacteriolytic enzyme</keyword>
<dbReference type="PANTHER" id="PTHR38107">
    <property type="match status" value="1"/>
</dbReference>
<dbReference type="PANTHER" id="PTHR38107:SF3">
    <property type="entry name" value="LYSOZYME RRRD-RELATED"/>
    <property type="match status" value="1"/>
</dbReference>
<dbReference type="Gene3D" id="1.10.530.40">
    <property type="match status" value="1"/>
</dbReference>
<sequence>MRPGYVLAALSALVALAWIRRETADEATMIDRAEAALRALFPSPVDDLTTSPEGLELIAGFEGLRLTPYRLGDGGWTLGRGRYFPDSGPPPPARIDLATADQWFAEDVADKGERWVRAYVTTLVTQAQFDALVSLAFNLSPRSFRTIAAEVNAGRDPEAAALRYVRAGTNLERGLRRRRAAELAMYRSGSETLA</sequence>
<keyword evidence="4" id="KW-0326">Glycosidase</keyword>
<gene>
    <name evidence="5" type="ORF">AACH11_14840</name>
</gene>
<keyword evidence="6" id="KW-1185">Reference proteome</keyword>
<dbReference type="SUPFAM" id="SSF53955">
    <property type="entry name" value="Lysozyme-like"/>
    <property type="match status" value="1"/>
</dbReference>
<dbReference type="EC" id="3.2.1.17" evidence="4"/>
<evidence type="ECO:0000256" key="1">
    <source>
        <dbReference type="ARBA" id="ARBA00022529"/>
    </source>
</evidence>
<dbReference type="InterPro" id="IPR051018">
    <property type="entry name" value="Bacteriophage_GH24"/>
</dbReference>
<dbReference type="InterPro" id="IPR002196">
    <property type="entry name" value="Glyco_hydro_24"/>
</dbReference>
<dbReference type="InterPro" id="IPR023346">
    <property type="entry name" value="Lysozyme-like_dom_sf"/>
</dbReference>
<keyword evidence="3" id="KW-1035">Host cytoplasm</keyword>
<name>A0ABU9BE15_9BURK</name>
<dbReference type="RefSeq" id="WP_341375126.1">
    <property type="nucleotide sequence ID" value="NZ_JBBUTF010000013.1"/>
</dbReference>
<evidence type="ECO:0000313" key="6">
    <source>
        <dbReference type="Proteomes" id="UP001368500"/>
    </source>
</evidence>
<dbReference type="Proteomes" id="UP001368500">
    <property type="component" value="Unassembled WGS sequence"/>
</dbReference>
<keyword evidence="1 4" id="KW-0929">Antimicrobial</keyword>
<dbReference type="InterPro" id="IPR023347">
    <property type="entry name" value="Lysozyme_dom_sf"/>
</dbReference>